<proteinExistence type="predicted"/>
<feature type="non-terminal residue" evidence="1">
    <location>
        <position position="1"/>
    </location>
</feature>
<name>A0A9N9I3E6_9GLOM</name>
<evidence type="ECO:0000313" key="2">
    <source>
        <dbReference type="Proteomes" id="UP000789396"/>
    </source>
</evidence>
<sequence>FYGQPPTRPSLLKIQNRSTGDSTVIDDDLDIQSSSKIWNVSVPEGIYFLSITSGTSEGISGDFIISKDKNSQ</sequence>
<feature type="non-terminal residue" evidence="1">
    <location>
        <position position="72"/>
    </location>
</feature>
<dbReference type="OrthoDB" id="2347754at2759"/>
<evidence type="ECO:0000313" key="1">
    <source>
        <dbReference type="EMBL" id="CAG8719775.1"/>
    </source>
</evidence>
<dbReference type="EMBL" id="CAJVPZ010024653">
    <property type="protein sequence ID" value="CAG8719775.1"/>
    <property type="molecule type" value="Genomic_DNA"/>
</dbReference>
<comment type="caution">
    <text evidence="1">The sequence shown here is derived from an EMBL/GenBank/DDBJ whole genome shotgun (WGS) entry which is preliminary data.</text>
</comment>
<dbReference type="AlphaFoldDB" id="A0A9N9I3E6"/>
<organism evidence="1 2">
    <name type="scientific">Racocetra fulgida</name>
    <dbReference type="NCBI Taxonomy" id="60492"/>
    <lineage>
        <taxon>Eukaryota</taxon>
        <taxon>Fungi</taxon>
        <taxon>Fungi incertae sedis</taxon>
        <taxon>Mucoromycota</taxon>
        <taxon>Glomeromycotina</taxon>
        <taxon>Glomeromycetes</taxon>
        <taxon>Diversisporales</taxon>
        <taxon>Gigasporaceae</taxon>
        <taxon>Racocetra</taxon>
    </lineage>
</organism>
<reference evidence="1" key="1">
    <citation type="submission" date="2021-06" db="EMBL/GenBank/DDBJ databases">
        <authorList>
            <person name="Kallberg Y."/>
            <person name="Tangrot J."/>
            <person name="Rosling A."/>
        </authorList>
    </citation>
    <scope>NUCLEOTIDE SEQUENCE</scope>
    <source>
        <strain evidence="1">IN212</strain>
    </source>
</reference>
<dbReference type="Proteomes" id="UP000789396">
    <property type="component" value="Unassembled WGS sequence"/>
</dbReference>
<keyword evidence="2" id="KW-1185">Reference proteome</keyword>
<accession>A0A9N9I3E6</accession>
<gene>
    <name evidence="1" type="ORF">RFULGI_LOCUS11372</name>
</gene>
<protein>
    <submittedName>
        <fullName evidence="1">11391_t:CDS:1</fullName>
    </submittedName>
</protein>